<evidence type="ECO:0000256" key="4">
    <source>
        <dbReference type="ARBA" id="ARBA00022691"/>
    </source>
</evidence>
<dbReference type="EMBL" id="CAXAMN010022472">
    <property type="protein sequence ID" value="CAK9069670.1"/>
    <property type="molecule type" value="Genomic_DNA"/>
</dbReference>
<keyword evidence="3" id="KW-0808">Transferase</keyword>
<feature type="region of interest" description="Disordered" evidence="7">
    <location>
        <begin position="561"/>
        <end position="599"/>
    </location>
</feature>
<evidence type="ECO:0000313" key="9">
    <source>
        <dbReference type="Proteomes" id="UP001642484"/>
    </source>
</evidence>
<evidence type="ECO:0000256" key="5">
    <source>
        <dbReference type="ARBA" id="ARBA00048957"/>
    </source>
</evidence>
<dbReference type="InterPro" id="IPR043502">
    <property type="entry name" value="DNA/RNA_pol_sf"/>
</dbReference>
<keyword evidence="4" id="KW-0949">S-adenosyl-L-methionine</keyword>
<feature type="region of interest" description="Disordered" evidence="7">
    <location>
        <begin position="1107"/>
        <end position="1145"/>
    </location>
</feature>
<dbReference type="InterPro" id="IPR029063">
    <property type="entry name" value="SAM-dependent_MTases_sf"/>
</dbReference>
<proteinExistence type="inferred from homology"/>
<dbReference type="PANTHER" id="PTHR12829">
    <property type="entry name" value="N6-ADENOSINE-METHYLTRANSFERASE"/>
    <property type="match status" value="1"/>
</dbReference>
<keyword evidence="2" id="KW-0489">Methyltransferase</keyword>
<sequence>MACEWSKAMGEEGLCEEVVEAILKMGFKRKASFAHAFVDSNVFEDWLTRFKLKLDSFKDLDDAEWAMSTFSPGRLVCFGCLLQRCGLFIAAITGAGDREDLTLDLTLKDVAAGHAFELLGGEAEAKLRWGDLVAAGKLGIAQPPGKKPRLIGDGTVSGANSRCVIEEKVRLPTFESVQRFMSLTQPGECWGALNFDVRGAHKLVKVAPAEQGLSCFVVKGRWFAYRSCYFGCRWAAYWFSRVGAFLVRHCHQFLWVKHGFFLYVDDGLALFPAGLCPLLATSLLLFLAALGVPLSWEKVRMGHLQSWIGWSFDGGLGQAELPDNKRQMLVGLLQELTSARRKDLRDCDVLRGWKLHSVWNCTVSTLDSEPLRIPRVRQGSISCVFFDYSQDMVPCNRASTWAAQFFLRAVERQVKIPLRAAADAFATQHHAGIGGWWCPSADVRKSEVSWFSEQLVPASLPAWLCAKATLQQDIASFEGVAQLCLLVARTGCEDTPGGYTLRLRQLCDNSGTAARTLVLQGRMQRSASLEPKCSDQSPDLGRLRQKRLQRQGQAADVEALLHPTEGSEGPPNGSDQRLDASRARVEKPSELPPFTPESCPSSPEELRQCILRFLASGGCSCPVSAVGLNAALRREHLRAGHPRSALSVFRASDTVAALLVIRQSLQDLNDPGALVLDGDGEDLLIVDAEPARIASLLHSLGAGESRAKRARLEVSSMPPVQDFHLGSAMLTRMPSAQGNGHESVSVEDLLQAPTARQRQLIDAGDELRQLLAEPTARQSLTAQKFMNKTQNMAQFCPHGSRSDCRAATGFMSACAKIHFRKVIKPWTDESLGDCSYLDTCRHIEKCKYVHYALDLTVEQTRYLQERGVHNRGTDTKRINELVMKGMNLPAQWIHCDLRSFPLSIFKGLISVVMADPPWDIHMELPYGTLTDEEVKNLNIGDIHEHGMIFLWVTGRAMELARECFRLWGYKRIEEIVWVKTNQLQRIIRTGRTGHWINHAKEHCLVGIKGNPKLNRNLDCDVIVSEVRETSRKPDEIYNLIERMFPNCQKLELFGRPHNVHENWITCGNQLDGVRLVDEEIVKRYNEEFPQTPTTPWRRAKDELIAYGGDDAPWVPPSEAPKQPPPSTSEAWVPPPPQAGWHAPPAAHAAHASMSWGWPLMR</sequence>
<dbReference type="EC" id="2.1.1.348" evidence="1"/>
<dbReference type="Proteomes" id="UP001642484">
    <property type="component" value="Unassembled WGS sequence"/>
</dbReference>
<protein>
    <recommendedName>
        <fullName evidence="1">mRNA m(6)A methyltransferase</fullName>
        <ecNumber evidence="1">2.1.1.348</ecNumber>
    </recommendedName>
</protein>
<comment type="caution">
    <text evidence="8">The sequence shown here is derived from an EMBL/GenBank/DDBJ whole genome shotgun (WGS) entry which is preliminary data.</text>
</comment>
<dbReference type="PANTHER" id="PTHR12829:SF7">
    <property type="entry name" value="N6-ADENOSINE-METHYLTRANSFERASE CATALYTIC SUBUNIT"/>
    <property type="match status" value="1"/>
</dbReference>
<dbReference type="InterPro" id="IPR007757">
    <property type="entry name" value="MT-A70-like"/>
</dbReference>
<evidence type="ECO:0000313" key="8">
    <source>
        <dbReference type="EMBL" id="CAK9069670.1"/>
    </source>
</evidence>
<dbReference type="Pfam" id="PF05063">
    <property type="entry name" value="MT-A70"/>
    <property type="match status" value="1"/>
</dbReference>
<organism evidence="8 9">
    <name type="scientific">Durusdinium trenchii</name>
    <dbReference type="NCBI Taxonomy" id="1381693"/>
    <lineage>
        <taxon>Eukaryota</taxon>
        <taxon>Sar</taxon>
        <taxon>Alveolata</taxon>
        <taxon>Dinophyceae</taxon>
        <taxon>Suessiales</taxon>
        <taxon>Symbiodiniaceae</taxon>
        <taxon>Durusdinium</taxon>
    </lineage>
</organism>
<name>A0ABP0P0X2_9DINO</name>
<dbReference type="SUPFAM" id="SSF53335">
    <property type="entry name" value="S-adenosyl-L-methionine-dependent methyltransferases"/>
    <property type="match status" value="1"/>
</dbReference>
<reference evidence="8 9" key="1">
    <citation type="submission" date="2024-02" db="EMBL/GenBank/DDBJ databases">
        <authorList>
            <person name="Chen Y."/>
            <person name="Shah S."/>
            <person name="Dougan E. K."/>
            <person name="Thang M."/>
            <person name="Chan C."/>
        </authorList>
    </citation>
    <scope>NUCLEOTIDE SEQUENCE [LARGE SCALE GENOMIC DNA]</scope>
</reference>
<dbReference type="SUPFAM" id="SSF56672">
    <property type="entry name" value="DNA/RNA polymerases"/>
    <property type="match status" value="1"/>
</dbReference>
<evidence type="ECO:0000256" key="2">
    <source>
        <dbReference type="ARBA" id="ARBA00022603"/>
    </source>
</evidence>
<feature type="compositionally biased region" description="Basic and acidic residues" evidence="7">
    <location>
        <begin position="576"/>
        <end position="589"/>
    </location>
</feature>
<evidence type="ECO:0000256" key="1">
    <source>
        <dbReference type="ARBA" id="ARBA00012160"/>
    </source>
</evidence>
<evidence type="ECO:0000256" key="7">
    <source>
        <dbReference type="SAM" id="MobiDB-lite"/>
    </source>
</evidence>
<accession>A0ABP0P0X2</accession>
<comment type="catalytic activity">
    <reaction evidence="5">
        <text>an adenosine in mRNA + S-adenosyl-L-methionine = an N(6)-methyladenosine in mRNA + S-adenosyl-L-homocysteine + H(+)</text>
        <dbReference type="Rhea" id="RHEA:55584"/>
        <dbReference type="Rhea" id="RHEA-COMP:12414"/>
        <dbReference type="Rhea" id="RHEA-COMP:12417"/>
        <dbReference type="ChEBI" id="CHEBI:15378"/>
        <dbReference type="ChEBI" id="CHEBI:57856"/>
        <dbReference type="ChEBI" id="CHEBI:59789"/>
        <dbReference type="ChEBI" id="CHEBI:74411"/>
        <dbReference type="ChEBI" id="CHEBI:74449"/>
        <dbReference type="EC" id="2.1.1.348"/>
    </reaction>
</comment>
<feature type="compositionally biased region" description="Pro residues" evidence="7">
    <location>
        <begin position="1113"/>
        <end position="1137"/>
    </location>
</feature>
<evidence type="ECO:0000256" key="6">
    <source>
        <dbReference type="PROSITE-ProRule" id="PRU00489"/>
    </source>
</evidence>
<comment type="similarity">
    <text evidence="6">Belongs to the MT-A70-like family.</text>
</comment>
<keyword evidence="9" id="KW-1185">Reference proteome</keyword>
<gene>
    <name evidence="8" type="ORF">CCMP2556_LOCUS34261</name>
</gene>
<evidence type="ECO:0000256" key="3">
    <source>
        <dbReference type="ARBA" id="ARBA00022679"/>
    </source>
</evidence>
<dbReference type="PROSITE" id="PS51143">
    <property type="entry name" value="MT_A70"/>
    <property type="match status" value="1"/>
</dbReference>